<protein>
    <submittedName>
        <fullName evidence="2">Uncharacterized protein</fullName>
    </submittedName>
</protein>
<organism evidence="2 3">
    <name type="scientific">Nesidiocoris tenuis</name>
    <dbReference type="NCBI Taxonomy" id="355587"/>
    <lineage>
        <taxon>Eukaryota</taxon>
        <taxon>Metazoa</taxon>
        <taxon>Ecdysozoa</taxon>
        <taxon>Arthropoda</taxon>
        <taxon>Hexapoda</taxon>
        <taxon>Insecta</taxon>
        <taxon>Pterygota</taxon>
        <taxon>Neoptera</taxon>
        <taxon>Paraneoptera</taxon>
        <taxon>Hemiptera</taxon>
        <taxon>Heteroptera</taxon>
        <taxon>Panheteroptera</taxon>
        <taxon>Cimicomorpha</taxon>
        <taxon>Miridae</taxon>
        <taxon>Dicyphina</taxon>
        <taxon>Nesidiocoris</taxon>
    </lineage>
</organism>
<accession>A0ABN7AKZ1</accession>
<evidence type="ECO:0000256" key="1">
    <source>
        <dbReference type="SAM" id="MobiDB-lite"/>
    </source>
</evidence>
<dbReference type="Proteomes" id="UP001307889">
    <property type="component" value="Chromosome 4"/>
</dbReference>
<name>A0ABN7AKZ1_9HEMI</name>
<keyword evidence="3" id="KW-1185">Reference proteome</keyword>
<feature type="region of interest" description="Disordered" evidence="1">
    <location>
        <begin position="1"/>
        <end position="30"/>
    </location>
</feature>
<reference evidence="2 3" key="1">
    <citation type="submission" date="2023-09" db="EMBL/GenBank/DDBJ databases">
        <title>Nesidiocoris tenuis whole genome shotgun sequence.</title>
        <authorList>
            <person name="Shibata T."/>
            <person name="Shimoda M."/>
            <person name="Kobayashi T."/>
            <person name="Uehara T."/>
        </authorList>
    </citation>
    <scope>NUCLEOTIDE SEQUENCE [LARGE SCALE GENOMIC DNA]</scope>
    <source>
        <strain evidence="2 3">Japan</strain>
    </source>
</reference>
<proteinExistence type="predicted"/>
<sequence length="94" mass="10067">MATAERKGQGRPVPVVPSSRESRRFSGPFGRKWQTGLGEVGMNLDCTQLGDKGDPGPEALTPSANGALGSCYFSTPFDDAIYCVLMKNCEIRPS</sequence>
<evidence type="ECO:0000313" key="3">
    <source>
        <dbReference type="Proteomes" id="UP001307889"/>
    </source>
</evidence>
<gene>
    <name evidence="2" type="ORF">NTJ_05702</name>
</gene>
<evidence type="ECO:0000313" key="2">
    <source>
        <dbReference type="EMBL" id="BES92893.1"/>
    </source>
</evidence>
<dbReference type="EMBL" id="AP028912">
    <property type="protein sequence ID" value="BES92893.1"/>
    <property type="molecule type" value="Genomic_DNA"/>
</dbReference>